<feature type="non-terminal residue" evidence="8">
    <location>
        <position position="1"/>
    </location>
</feature>
<evidence type="ECO:0000259" key="7">
    <source>
        <dbReference type="PROSITE" id="PS50026"/>
    </source>
</evidence>
<evidence type="ECO:0000256" key="2">
    <source>
        <dbReference type="ARBA" id="ARBA00022737"/>
    </source>
</evidence>
<dbReference type="SMART" id="SM00181">
    <property type="entry name" value="EGF"/>
    <property type="match status" value="4"/>
</dbReference>
<dbReference type="Pfam" id="PF00008">
    <property type="entry name" value="EGF"/>
    <property type="match status" value="2"/>
</dbReference>
<dbReference type="PROSITE" id="PS00022">
    <property type="entry name" value="EGF_1"/>
    <property type="match status" value="2"/>
</dbReference>
<gene>
    <name evidence="8" type="ORF">GIL414_LOCUS23577</name>
</gene>
<feature type="disulfide bond" evidence="5">
    <location>
        <begin position="55"/>
        <end position="64"/>
    </location>
</feature>
<evidence type="ECO:0000256" key="3">
    <source>
        <dbReference type="ARBA" id="ARBA00023157"/>
    </source>
</evidence>
<dbReference type="PROSITE" id="PS01187">
    <property type="entry name" value="EGF_CA"/>
    <property type="match status" value="1"/>
</dbReference>
<dbReference type="InterPro" id="IPR051022">
    <property type="entry name" value="Notch_Cell-Fate_Det"/>
</dbReference>
<proteinExistence type="predicted"/>
<name>A0A8S2SX13_9BILA</name>
<evidence type="ECO:0000256" key="5">
    <source>
        <dbReference type="PROSITE-ProRule" id="PRU00076"/>
    </source>
</evidence>
<dbReference type="Gene3D" id="2.10.25.10">
    <property type="entry name" value="Laminin"/>
    <property type="match status" value="3"/>
</dbReference>
<evidence type="ECO:0000313" key="8">
    <source>
        <dbReference type="EMBL" id="CAF4248374.1"/>
    </source>
</evidence>
<dbReference type="Proteomes" id="UP000681720">
    <property type="component" value="Unassembled WGS sequence"/>
</dbReference>
<feature type="domain" description="EGF-like" evidence="7">
    <location>
        <begin position="28"/>
        <end position="65"/>
    </location>
</feature>
<evidence type="ECO:0000256" key="1">
    <source>
        <dbReference type="ARBA" id="ARBA00022536"/>
    </source>
</evidence>
<dbReference type="PANTHER" id="PTHR24049">
    <property type="entry name" value="CRUMBS FAMILY MEMBER"/>
    <property type="match status" value="1"/>
</dbReference>
<keyword evidence="6" id="KW-0732">Signal</keyword>
<keyword evidence="3 5" id="KW-1015">Disulfide bond</keyword>
<evidence type="ECO:0000313" key="9">
    <source>
        <dbReference type="Proteomes" id="UP000681720"/>
    </source>
</evidence>
<dbReference type="InterPro" id="IPR000152">
    <property type="entry name" value="EGF-type_Asp/Asn_hydroxyl_site"/>
</dbReference>
<dbReference type="InterPro" id="IPR001881">
    <property type="entry name" value="EGF-like_Ca-bd_dom"/>
</dbReference>
<feature type="disulfide bond" evidence="5">
    <location>
        <begin position="93"/>
        <end position="102"/>
    </location>
</feature>
<feature type="domain" description="EGF-like" evidence="7">
    <location>
        <begin position="146"/>
        <end position="185"/>
    </location>
</feature>
<feature type="domain" description="EGF-like" evidence="7">
    <location>
        <begin position="67"/>
        <end position="103"/>
    </location>
</feature>
<dbReference type="InterPro" id="IPR018097">
    <property type="entry name" value="EGF_Ca-bd_CS"/>
</dbReference>
<accession>A0A8S2SX13</accession>
<dbReference type="EMBL" id="CAJOBJ010026731">
    <property type="protein sequence ID" value="CAF4248374.1"/>
    <property type="molecule type" value="Genomic_DNA"/>
</dbReference>
<feature type="disulfide bond" evidence="5">
    <location>
        <begin position="150"/>
        <end position="160"/>
    </location>
</feature>
<dbReference type="FunFam" id="2.10.25.10:FF:000143">
    <property type="entry name" value="Protein crumbs 1"/>
    <property type="match status" value="1"/>
</dbReference>
<protein>
    <recommendedName>
        <fullName evidence="7">EGF-like domain-containing protein</fullName>
    </recommendedName>
</protein>
<feature type="signal peptide" evidence="6">
    <location>
        <begin position="1"/>
        <end position="29"/>
    </location>
</feature>
<feature type="chain" id="PRO_5035733853" description="EGF-like domain-containing protein" evidence="6">
    <location>
        <begin position="30"/>
        <end position="188"/>
    </location>
</feature>
<comment type="caution">
    <text evidence="8">The sequence shown here is derived from an EMBL/GenBank/DDBJ whole genome shotgun (WGS) entry which is preliminary data.</text>
</comment>
<dbReference type="GO" id="GO:0005509">
    <property type="term" value="F:calcium ion binding"/>
    <property type="evidence" value="ECO:0007669"/>
    <property type="project" value="InterPro"/>
</dbReference>
<evidence type="ECO:0000256" key="4">
    <source>
        <dbReference type="ARBA" id="ARBA00023180"/>
    </source>
</evidence>
<reference evidence="8" key="1">
    <citation type="submission" date="2021-02" db="EMBL/GenBank/DDBJ databases">
        <authorList>
            <person name="Nowell W R."/>
        </authorList>
    </citation>
    <scope>NUCLEOTIDE SEQUENCE</scope>
</reference>
<feature type="disulfide bond" evidence="5">
    <location>
        <begin position="155"/>
        <end position="172"/>
    </location>
</feature>
<evidence type="ECO:0000256" key="6">
    <source>
        <dbReference type="SAM" id="SignalP"/>
    </source>
</evidence>
<dbReference type="SUPFAM" id="SSF57196">
    <property type="entry name" value="EGF/Laminin"/>
    <property type="match status" value="2"/>
</dbReference>
<dbReference type="InterPro" id="IPR000742">
    <property type="entry name" value="EGF"/>
</dbReference>
<sequence length="188" mass="20344">MASRNIFTSALMFLTNLIIFSLMNNLANAQMCTPDVCNKHGTCIPGISSSFTCQCDPGFVGPTCDQELDECLSHPCANNGTCLDLENGFLCHCLPEWNGTFCTEPKNPCQASPCGPTGKCIQTNQVQLPYYCQCPDGQNTVFKCADPNPCQPNPCGPGHCEVTTNLLNGYICRCHDGTIQMTNCSIPK</sequence>
<keyword evidence="4" id="KW-0325">Glycoprotein</keyword>
<dbReference type="PROSITE" id="PS50026">
    <property type="entry name" value="EGF_3"/>
    <property type="match status" value="4"/>
</dbReference>
<organism evidence="8 9">
    <name type="scientific">Rotaria magnacalcarata</name>
    <dbReference type="NCBI Taxonomy" id="392030"/>
    <lineage>
        <taxon>Eukaryota</taxon>
        <taxon>Metazoa</taxon>
        <taxon>Spiralia</taxon>
        <taxon>Gnathifera</taxon>
        <taxon>Rotifera</taxon>
        <taxon>Eurotatoria</taxon>
        <taxon>Bdelloidea</taxon>
        <taxon>Philodinida</taxon>
        <taxon>Philodinidae</taxon>
        <taxon>Rotaria</taxon>
    </lineage>
</organism>
<dbReference type="PROSITE" id="PS00010">
    <property type="entry name" value="ASX_HYDROXYL"/>
    <property type="match status" value="1"/>
</dbReference>
<feature type="domain" description="EGF-like" evidence="7">
    <location>
        <begin position="105"/>
        <end position="145"/>
    </location>
</feature>
<keyword evidence="1 5" id="KW-0245">EGF-like domain</keyword>
<dbReference type="AlphaFoldDB" id="A0A8S2SX13"/>
<dbReference type="PROSITE" id="PS01186">
    <property type="entry name" value="EGF_2"/>
    <property type="match status" value="1"/>
</dbReference>
<dbReference type="SMART" id="SM00179">
    <property type="entry name" value="EGF_CA"/>
    <property type="match status" value="3"/>
</dbReference>
<dbReference type="CDD" id="cd00054">
    <property type="entry name" value="EGF_CA"/>
    <property type="match status" value="2"/>
</dbReference>
<comment type="caution">
    <text evidence="5">Lacks conserved residue(s) required for the propagation of feature annotation.</text>
</comment>
<keyword evidence="2" id="KW-0677">Repeat</keyword>